<sequence>MEEEFETSLTVTIALDESGSASKNDALPIVYRIDPPPKPTEACPLPPPNIKVKDLGYNAEEILDMRLNPPAIGSMKNWEHVSADLGIQNTSYWRNTCKNPVKKLLEQMANRELKDLIVAIGKIGRIDVLLSLRPFVEGIEASKHALCTEDSINDSAMFDSTSDSTTSPERAGFTMPTKDFILVTSHILRTKDNQSLRGTFKLFISVLKKIAKENGMNVLNLDECVDDSNLYLTTDLLFIRAKQIVLFCSLDYCQQISDVNVISLPDSSPQINIKRYLHRLTNEEFMRNNSRVTRFKLASPNIFAGKVKDYFSGWPTIHFLWSSPRAQLDSLDAEMVLQYDDEKYPLHKAAFHNDVQSLSRLLNNPENDIGEKDPHGNTALHIAVMLGHKECITLLISRNAPVNAKNNLGWSVLAEAVSYGDRATITSLLRKMKAQSREHLSNLKPRLMQALNSLDDFYMEINWDFHSWGLFSRDLCKN</sequence>
<accession>A0AC34R2H2</accession>
<reference evidence="2" key="1">
    <citation type="submission" date="2022-11" db="UniProtKB">
        <authorList>
            <consortium name="WormBaseParasite"/>
        </authorList>
    </citation>
    <scope>IDENTIFICATION</scope>
</reference>
<proteinExistence type="predicted"/>
<dbReference type="Proteomes" id="UP000887576">
    <property type="component" value="Unplaced"/>
</dbReference>
<dbReference type="WBParaSite" id="JU765_v2.g2805.t2">
    <property type="protein sequence ID" value="JU765_v2.g2805.t2"/>
    <property type="gene ID" value="JU765_v2.g2805"/>
</dbReference>
<evidence type="ECO:0000313" key="1">
    <source>
        <dbReference type="Proteomes" id="UP000887576"/>
    </source>
</evidence>
<organism evidence="1 2">
    <name type="scientific">Panagrolaimus sp. JU765</name>
    <dbReference type="NCBI Taxonomy" id="591449"/>
    <lineage>
        <taxon>Eukaryota</taxon>
        <taxon>Metazoa</taxon>
        <taxon>Ecdysozoa</taxon>
        <taxon>Nematoda</taxon>
        <taxon>Chromadorea</taxon>
        <taxon>Rhabditida</taxon>
        <taxon>Tylenchina</taxon>
        <taxon>Panagrolaimomorpha</taxon>
        <taxon>Panagrolaimoidea</taxon>
        <taxon>Panagrolaimidae</taxon>
        <taxon>Panagrolaimus</taxon>
    </lineage>
</organism>
<protein>
    <submittedName>
        <fullName evidence="2">Uncharacterized protein</fullName>
    </submittedName>
</protein>
<name>A0AC34R2H2_9BILA</name>
<evidence type="ECO:0000313" key="2">
    <source>
        <dbReference type="WBParaSite" id="JU765_v2.g2805.t2"/>
    </source>
</evidence>